<evidence type="ECO:0000313" key="10">
    <source>
        <dbReference type="Proteomes" id="UP000242715"/>
    </source>
</evidence>
<gene>
    <name evidence="9" type="ORF">TSUD_06670</name>
</gene>
<dbReference type="GO" id="GO:0046872">
    <property type="term" value="F:metal ion binding"/>
    <property type="evidence" value="ECO:0007669"/>
    <property type="project" value="UniProtKB-KW"/>
</dbReference>
<dbReference type="GO" id="GO:0051213">
    <property type="term" value="F:dioxygenase activity"/>
    <property type="evidence" value="ECO:0007669"/>
    <property type="project" value="UniProtKB-KW"/>
</dbReference>
<accession>A0A2Z6MQ90</accession>
<evidence type="ECO:0000313" key="9">
    <source>
        <dbReference type="EMBL" id="GAU34456.1"/>
    </source>
</evidence>
<dbReference type="InterPro" id="IPR044861">
    <property type="entry name" value="IPNS-like_FE2OG_OXY"/>
</dbReference>
<evidence type="ECO:0000256" key="4">
    <source>
        <dbReference type="ARBA" id="ARBA00023002"/>
    </source>
</evidence>
<sequence length="311" mass="35166">MGSEGNNLMLPVLDFTKEVLKPGTNSWSSTCTSVRQAFEEYGCFIVVYDKASYELQNGVFSSLKELFDLPTKTKQRNIYEGKPLKGYVGQHPKIPLHESMGIDEGTTLEGIQNFAQKMWPNGNDNFCKSLFEYAKLVEELDGIVARMVFESYGVVEHYDKYIGSTSYLLRFLAHKAPEQVEPQLGFVSHTDKSFTTILHQNHVNGLVVETKDGSWIDVDFSSPTSFVVMAGDALMAWSNDRIKSPNHKVLMNGNEKRYSLGLFAFYKGLVQVPEELIDEEHPLQYKPFDHLALLNFGYSVNIKDFCGIVQV</sequence>
<evidence type="ECO:0000259" key="8">
    <source>
        <dbReference type="PROSITE" id="PS51471"/>
    </source>
</evidence>
<organism evidence="9 10">
    <name type="scientific">Trifolium subterraneum</name>
    <name type="common">Subterranean clover</name>
    <dbReference type="NCBI Taxonomy" id="3900"/>
    <lineage>
        <taxon>Eukaryota</taxon>
        <taxon>Viridiplantae</taxon>
        <taxon>Streptophyta</taxon>
        <taxon>Embryophyta</taxon>
        <taxon>Tracheophyta</taxon>
        <taxon>Spermatophyta</taxon>
        <taxon>Magnoliopsida</taxon>
        <taxon>eudicotyledons</taxon>
        <taxon>Gunneridae</taxon>
        <taxon>Pentapetalae</taxon>
        <taxon>rosids</taxon>
        <taxon>fabids</taxon>
        <taxon>Fabales</taxon>
        <taxon>Fabaceae</taxon>
        <taxon>Papilionoideae</taxon>
        <taxon>50 kb inversion clade</taxon>
        <taxon>NPAAA clade</taxon>
        <taxon>Hologalegina</taxon>
        <taxon>IRL clade</taxon>
        <taxon>Trifolieae</taxon>
        <taxon>Trifolium</taxon>
    </lineage>
</organism>
<dbReference type="Gene3D" id="2.60.120.330">
    <property type="entry name" value="B-lactam Antibiotic, Isopenicillin N Synthase, Chain"/>
    <property type="match status" value="1"/>
</dbReference>
<name>A0A2Z6MQ90_TRISU</name>
<comment type="similarity">
    <text evidence="1 7">Belongs to the iron/ascorbate-dependent oxidoreductase family.</text>
</comment>
<dbReference type="Pfam" id="PF14226">
    <property type="entry name" value="DIOX_N"/>
    <property type="match status" value="1"/>
</dbReference>
<dbReference type="PROSITE" id="PS51471">
    <property type="entry name" value="FE2OG_OXY"/>
    <property type="match status" value="1"/>
</dbReference>
<dbReference type="PANTHER" id="PTHR47990">
    <property type="entry name" value="2-OXOGLUTARATE (2OG) AND FE(II)-DEPENDENT OXYGENASE SUPERFAMILY PROTEIN-RELATED"/>
    <property type="match status" value="1"/>
</dbReference>
<comment type="function">
    <text evidence="6">Probable 2-oxoglutarate-dependent dioxygenase that may be involved in glucosinolates biosynthesis. May play a role in the production of aliphatic glucosinolates.</text>
</comment>
<dbReference type="Proteomes" id="UP000242715">
    <property type="component" value="Unassembled WGS sequence"/>
</dbReference>
<dbReference type="SUPFAM" id="SSF51197">
    <property type="entry name" value="Clavaminate synthase-like"/>
    <property type="match status" value="1"/>
</dbReference>
<dbReference type="InterPro" id="IPR027443">
    <property type="entry name" value="IPNS-like_sf"/>
</dbReference>
<protein>
    <recommendedName>
        <fullName evidence="8">Fe2OG dioxygenase domain-containing protein</fullName>
    </recommendedName>
</protein>
<proteinExistence type="inferred from homology"/>
<keyword evidence="5 7" id="KW-0408">Iron</keyword>
<dbReference type="FunFam" id="2.60.120.330:FF:000022">
    <property type="entry name" value="Probable 2-oxoglutarate-dependent dioxygenase AOP1.2"/>
    <property type="match status" value="1"/>
</dbReference>
<evidence type="ECO:0000256" key="6">
    <source>
        <dbReference type="ARBA" id="ARBA00057022"/>
    </source>
</evidence>
<evidence type="ECO:0000256" key="3">
    <source>
        <dbReference type="ARBA" id="ARBA00022964"/>
    </source>
</evidence>
<dbReference type="OrthoDB" id="288590at2759"/>
<reference evidence="10" key="1">
    <citation type="journal article" date="2017" name="Front. Plant Sci.">
        <title>Climate Clever Clovers: New Paradigm to Reduce the Environmental Footprint of Ruminants by Breeding Low Methanogenic Forages Utilizing Haplotype Variation.</title>
        <authorList>
            <person name="Kaur P."/>
            <person name="Appels R."/>
            <person name="Bayer P.E."/>
            <person name="Keeble-Gagnere G."/>
            <person name="Wang J."/>
            <person name="Hirakawa H."/>
            <person name="Shirasawa K."/>
            <person name="Vercoe P."/>
            <person name="Stefanova K."/>
            <person name="Durmic Z."/>
            <person name="Nichols P."/>
            <person name="Revell C."/>
            <person name="Isobe S.N."/>
            <person name="Edwards D."/>
            <person name="Erskine W."/>
        </authorList>
    </citation>
    <scope>NUCLEOTIDE SEQUENCE [LARGE SCALE GENOMIC DNA]</scope>
    <source>
        <strain evidence="10">cv. Daliak</strain>
    </source>
</reference>
<evidence type="ECO:0000256" key="1">
    <source>
        <dbReference type="ARBA" id="ARBA00008056"/>
    </source>
</evidence>
<feature type="domain" description="Fe2OG dioxygenase" evidence="8">
    <location>
        <begin position="165"/>
        <end position="266"/>
    </location>
</feature>
<keyword evidence="10" id="KW-1185">Reference proteome</keyword>
<keyword evidence="4 7" id="KW-0560">Oxidoreductase</keyword>
<dbReference type="Pfam" id="PF03171">
    <property type="entry name" value="2OG-FeII_Oxy"/>
    <property type="match status" value="1"/>
</dbReference>
<dbReference type="InterPro" id="IPR005123">
    <property type="entry name" value="Oxoglu/Fe-dep_dioxygenase_dom"/>
</dbReference>
<dbReference type="InterPro" id="IPR026992">
    <property type="entry name" value="DIOX_N"/>
</dbReference>
<dbReference type="AlphaFoldDB" id="A0A2Z6MQ90"/>
<keyword evidence="2 7" id="KW-0479">Metal-binding</keyword>
<keyword evidence="3" id="KW-0223">Dioxygenase</keyword>
<evidence type="ECO:0000256" key="2">
    <source>
        <dbReference type="ARBA" id="ARBA00022723"/>
    </source>
</evidence>
<evidence type="ECO:0000256" key="5">
    <source>
        <dbReference type="ARBA" id="ARBA00023004"/>
    </source>
</evidence>
<evidence type="ECO:0000256" key="7">
    <source>
        <dbReference type="RuleBase" id="RU003682"/>
    </source>
</evidence>
<dbReference type="EMBL" id="DF973556">
    <property type="protein sequence ID" value="GAU34456.1"/>
    <property type="molecule type" value="Genomic_DNA"/>
</dbReference>
<dbReference type="InterPro" id="IPR050231">
    <property type="entry name" value="Iron_ascorbate_oxido_reductase"/>
</dbReference>